<organism evidence="2 3">
    <name type="scientific">Chitinophaga lutea</name>
    <dbReference type="NCBI Taxonomy" id="2488634"/>
    <lineage>
        <taxon>Bacteria</taxon>
        <taxon>Pseudomonadati</taxon>
        <taxon>Bacteroidota</taxon>
        <taxon>Chitinophagia</taxon>
        <taxon>Chitinophagales</taxon>
        <taxon>Chitinophagaceae</taxon>
        <taxon>Chitinophaga</taxon>
    </lineage>
</organism>
<dbReference type="PANTHER" id="PTHR43162:SF1">
    <property type="entry name" value="PRESTALK A DIFFERENTIATION PROTEIN A"/>
    <property type="match status" value="1"/>
</dbReference>
<dbReference type="OrthoDB" id="112777at2"/>
<sequence length="293" mass="31802">MHIILGATGHIGAALTKILLELGEPVTAVTRDPQKGEKLRQMGAHVAVVNVLDTEKLRRTFKQGKRLYLLNPPAPPDTDTAKEEFKTVDAIISALEGSGIEKVVAESTYGAQPGDRLGDLGVLYHMEQALDALSVPHTIIRGAYYMSNWDHALDTARKEGVVHTLYPAEYKIPMVSPADIAKVAAKLLLEPPTKGGLYYVEGPEPYSSAEVADAFSAALQRPVKAVTIPQHQWIPSLEKMGFSPEAAASMAAMTDITLKQDFEMPDAPIRGETTLQEYIHRLVHPKHAPVTGG</sequence>
<dbReference type="SUPFAM" id="SSF51735">
    <property type="entry name" value="NAD(P)-binding Rossmann-fold domains"/>
    <property type="match status" value="1"/>
</dbReference>
<dbReference type="InterPro" id="IPR051604">
    <property type="entry name" value="Ergot_Alk_Oxidoreductase"/>
</dbReference>
<dbReference type="RefSeq" id="WP_123847813.1">
    <property type="nucleotide sequence ID" value="NZ_RPDH01000002.1"/>
</dbReference>
<evidence type="ECO:0000313" key="3">
    <source>
        <dbReference type="Proteomes" id="UP000278351"/>
    </source>
</evidence>
<dbReference type="EMBL" id="RPDH01000002">
    <property type="protein sequence ID" value="RPE09974.1"/>
    <property type="molecule type" value="Genomic_DNA"/>
</dbReference>
<dbReference type="Gene3D" id="3.40.50.720">
    <property type="entry name" value="NAD(P)-binding Rossmann-like Domain"/>
    <property type="match status" value="1"/>
</dbReference>
<dbReference type="InterPro" id="IPR036291">
    <property type="entry name" value="NAD(P)-bd_dom_sf"/>
</dbReference>
<evidence type="ECO:0000259" key="1">
    <source>
        <dbReference type="Pfam" id="PF05368"/>
    </source>
</evidence>
<evidence type="ECO:0000313" key="2">
    <source>
        <dbReference type="EMBL" id="RPE09974.1"/>
    </source>
</evidence>
<dbReference type="AlphaFoldDB" id="A0A3N4QDX0"/>
<reference evidence="2 3" key="1">
    <citation type="submission" date="2018-11" db="EMBL/GenBank/DDBJ databases">
        <title>Chitinophaga lutea sp.nov., isolate from arsenic contaminated soil.</title>
        <authorList>
            <person name="Zong Y."/>
        </authorList>
    </citation>
    <scope>NUCLEOTIDE SEQUENCE [LARGE SCALE GENOMIC DNA]</scope>
    <source>
        <strain evidence="2 3">ZY74</strain>
    </source>
</reference>
<gene>
    <name evidence="2" type="ORF">EGT74_17465</name>
</gene>
<protein>
    <submittedName>
        <fullName evidence="2">NAD-dependent epimerase/dehydratase family protein</fullName>
    </submittedName>
</protein>
<dbReference type="InterPro" id="IPR008030">
    <property type="entry name" value="NmrA-like"/>
</dbReference>
<comment type="caution">
    <text evidence="2">The sequence shown here is derived from an EMBL/GenBank/DDBJ whole genome shotgun (WGS) entry which is preliminary data.</text>
</comment>
<accession>A0A3N4QDX0</accession>
<proteinExistence type="predicted"/>
<feature type="domain" description="NmrA-like" evidence="1">
    <location>
        <begin position="4"/>
        <end position="256"/>
    </location>
</feature>
<dbReference type="Proteomes" id="UP000278351">
    <property type="component" value="Unassembled WGS sequence"/>
</dbReference>
<name>A0A3N4QDX0_9BACT</name>
<dbReference type="Pfam" id="PF05368">
    <property type="entry name" value="NmrA"/>
    <property type="match status" value="1"/>
</dbReference>
<keyword evidence="3" id="KW-1185">Reference proteome</keyword>
<dbReference type="PANTHER" id="PTHR43162">
    <property type="match status" value="1"/>
</dbReference>
<dbReference type="Gene3D" id="3.90.25.10">
    <property type="entry name" value="UDP-galactose 4-epimerase, domain 1"/>
    <property type="match status" value="1"/>
</dbReference>